<dbReference type="AlphaFoldDB" id="A0A0F9IJG2"/>
<comment type="caution">
    <text evidence="1">The sequence shown here is derived from an EMBL/GenBank/DDBJ whole genome shotgun (WGS) entry which is preliminary data.</text>
</comment>
<reference evidence="1" key="1">
    <citation type="journal article" date="2015" name="Nature">
        <title>Complex archaea that bridge the gap between prokaryotes and eukaryotes.</title>
        <authorList>
            <person name="Spang A."/>
            <person name="Saw J.H."/>
            <person name="Jorgensen S.L."/>
            <person name="Zaremba-Niedzwiedzka K."/>
            <person name="Martijn J."/>
            <person name="Lind A.E."/>
            <person name="van Eijk R."/>
            <person name="Schleper C."/>
            <person name="Guy L."/>
            <person name="Ettema T.J."/>
        </authorList>
    </citation>
    <scope>NUCLEOTIDE SEQUENCE</scope>
</reference>
<protein>
    <submittedName>
        <fullName evidence="1">Uncharacterized protein</fullName>
    </submittedName>
</protein>
<proteinExistence type="predicted"/>
<organism evidence="1">
    <name type="scientific">marine sediment metagenome</name>
    <dbReference type="NCBI Taxonomy" id="412755"/>
    <lineage>
        <taxon>unclassified sequences</taxon>
        <taxon>metagenomes</taxon>
        <taxon>ecological metagenomes</taxon>
    </lineage>
</organism>
<dbReference type="EMBL" id="LAZR01013872">
    <property type="protein sequence ID" value="KKM19949.1"/>
    <property type="molecule type" value="Genomic_DNA"/>
</dbReference>
<gene>
    <name evidence="1" type="ORF">LCGC14_1650490</name>
</gene>
<name>A0A0F9IJG2_9ZZZZ</name>
<sequence length="134" mass="16149">MTNPTLDEFIEQVEDIGIPENTWLQHPQLEIYVRSSYRYFVTEGISVFKTPRRKTFELGNIIAKISNKEYFIDFIHELMRKLEKTNYEVLFIENVLTQRFANFFINLGFTEHRQAQIDNPYPYPKSFYKEITHD</sequence>
<evidence type="ECO:0000313" key="1">
    <source>
        <dbReference type="EMBL" id="KKM19949.1"/>
    </source>
</evidence>
<accession>A0A0F9IJG2</accession>